<evidence type="ECO:0000256" key="1">
    <source>
        <dbReference type="SAM" id="MobiDB-lite"/>
    </source>
</evidence>
<feature type="compositionally biased region" description="Polar residues" evidence="1">
    <location>
        <begin position="542"/>
        <end position="553"/>
    </location>
</feature>
<accession>A0AAD7G029</accession>
<feature type="region of interest" description="Disordered" evidence="1">
    <location>
        <begin position="587"/>
        <end position="646"/>
    </location>
</feature>
<organism evidence="2 3">
    <name type="scientific">Mycena rosella</name>
    <name type="common">Pink bonnet</name>
    <name type="synonym">Agaricus rosellus</name>
    <dbReference type="NCBI Taxonomy" id="1033263"/>
    <lineage>
        <taxon>Eukaryota</taxon>
        <taxon>Fungi</taxon>
        <taxon>Dikarya</taxon>
        <taxon>Basidiomycota</taxon>
        <taxon>Agaricomycotina</taxon>
        <taxon>Agaricomycetes</taxon>
        <taxon>Agaricomycetidae</taxon>
        <taxon>Agaricales</taxon>
        <taxon>Marasmiineae</taxon>
        <taxon>Mycenaceae</taxon>
        <taxon>Mycena</taxon>
    </lineage>
</organism>
<sequence length="675" mass="74925">MRYRNDAAARLGSSNPAVHHDNGYRRSESLRDEEGRCDDRRRDDNGRRDDHRRKEPCRDLRGEFSQSLGAPERRDSVRAEAQAHQERAHEAALRGCTLSTRPAVASMTPNQAPRVRAQEPPRAPRLTPDLCAAARDAAGHPRFPIAAVPDDESDWGASEDESTNEEKPNLKKFRTHEELRLRNVRDVPQPPPKLQTGPANAGPFASLHFDTVKQVCNLIRWMSAGSEEARAQWQHLTRFFAANAGARRNDGAQYLMRRQQEAERGWLVATTGNPTPQSRRGPGKTHNQRRHEKKRLGRSNSAVPDSDAATMTSSSDIHMAPPESDDEIPFQRSYLGNSPLPQIPFTENRGPEIDLRVVLRYAATQRPHLWVQGIRTTDGSWPTLDDPAGTPALVGDLLSARFANFIGPERGTGPSSIHRARFMETLFTGFSVFGLFERMVMLGQWEYAELPLEHYPFDATNITLSQVFAWVYTHGIATGTTAAAHLHAYAQSWRNRRLNLELGNAEFGDFPCNARDVLNVNMPSITSWCNLYYGPPQSGITTATHSSPSQINTLHPPPAITPTADSEMPMVEDTTASTSVIEVEAGEIVPSQVPLPESPVRNSPYSPETGPDDVTSDGGPDNTTPKISIPRPLYSPHNGKKQAITRERGAYPRSLAGNYQIVPLIAKIQEVESWT</sequence>
<protein>
    <submittedName>
        <fullName evidence="2">Uncharacterized protein</fullName>
    </submittedName>
</protein>
<dbReference type="EMBL" id="JARKIE010000356">
    <property type="protein sequence ID" value="KAJ7651835.1"/>
    <property type="molecule type" value="Genomic_DNA"/>
</dbReference>
<feature type="region of interest" description="Disordered" evidence="1">
    <location>
        <begin position="542"/>
        <end position="566"/>
    </location>
</feature>
<proteinExistence type="predicted"/>
<name>A0AAD7G029_MYCRO</name>
<feature type="compositionally biased region" description="Basic and acidic residues" evidence="1">
    <location>
        <begin position="71"/>
        <end position="92"/>
    </location>
</feature>
<feature type="compositionally biased region" description="Basic and acidic residues" evidence="1">
    <location>
        <begin position="164"/>
        <end position="185"/>
    </location>
</feature>
<evidence type="ECO:0000313" key="3">
    <source>
        <dbReference type="Proteomes" id="UP001221757"/>
    </source>
</evidence>
<feature type="compositionally biased region" description="Basic and acidic residues" evidence="1">
    <location>
        <begin position="18"/>
        <end position="62"/>
    </location>
</feature>
<gene>
    <name evidence="2" type="ORF">B0H17DRAFT_1147555</name>
</gene>
<keyword evidence="3" id="KW-1185">Reference proteome</keyword>
<feature type="compositionally biased region" description="Basic residues" evidence="1">
    <location>
        <begin position="281"/>
        <end position="297"/>
    </location>
</feature>
<feature type="compositionally biased region" description="Acidic residues" evidence="1">
    <location>
        <begin position="149"/>
        <end position="163"/>
    </location>
</feature>
<dbReference type="Proteomes" id="UP001221757">
    <property type="component" value="Unassembled WGS sequence"/>
</dbReference>
<feature type="compositionally biased region" description="Low complexity" evidence="1">
    <location>
        <begin position="305"/>
        <end position="316"/>
    </location>
</feature>
<reference evidence="2" key="1">
    <citation type="submission" date="2023-03" db="EMBL/GenBank/DDBJ databases">
        <title>Massive genome expansion in bonnet fungi (Mycena s.s.) driven by repeated elements and novel gene families across ecological guilds.</title>
        <authorList>
            <consortium name="Lawrence Berkeley National Laboratory"/>
            <person name="Harder C.B."/>
            <person name="Miyauchi S."/>
            <person name="Viragh M."/>
            <person name="Kuo A."/>
            <person name="Thoen E."/>
            <person name="Andreopoulos B."/>
            <person name="Lu D."/>
            <person name="Skrede I."/>
            <person name="Drula E."/>
            <person name="Henrissat B."/>
            <person name="Morin E."/>
            <person name="Kohler A."/>
            <person name="Barry K."/>
            <person name="LaButti K."/>
            <person name="Morin E."/>
            <person name="Salamov A."/>
            <person name="Lipzen A."/>
            <person name="Mereny Z."/>
            <person name="Hegedus B."/>
            <person name="Baldrian P."/>
            <person name="Stursova M."/>
            <person name="Weitz H."/>
            <person name="Taylor A."/>
            <person name="Grigoriev I.V."/>
            <person name="Nagy L.G."/>
            <person name="Martin F."/>
            <person name="Kauserud H."/>
        </authorList>
    </citation>
    <scope>NUCLEOTIDE SEQUENCE</scope>
    <source>
        <strain evidence="2">CBHHK067</strain>
    </source>
</reference>
<evidence type="ECO:0000313" key="2">
    <source>
        <dbReference type="EMBL" id="KAJ7651835.1"/>
    </source>
</evidence>
<dbReference type="AlphaFoldDB" id="A0AAD7G029"/>
<comment type="caution">
    <text evidence="2">The sequence shown here is derived from an EMBL/GenBank/DDBJ whole genome shotgun (WGS) entry which is preliminary data.</text>
</comment>
<feature type="region of interest" description="Disordered" evidence="1">
    <location>
        <begin position="146"/>
        <end position="198"/>
    </location>
</feature>
<feature type="region of interest" description="Disordered" evidence="1">
    <location>
        <begin position="265"/>
        <end position="324"/>
    </location>
</feature>
<feature type="region of interest" description="Disordered" evidence="1">
    <location>
        <begin position="1"/>
        <end position="125"/>
    </location>
</feature>